<accession>A0A2Z7CT36</accession>
<sequence>MKRRRLERSGSACNISRFLSVNLHRVGYAEADVNAGQHPYSARRKRRRLAIAKEPVEAHIRFPDVNASQIFCSLQLLQRCVLDIATGTGFWKDFTPEKPADGFRRPADGRYDDVSGATSFC</sequence>
<reference evidence="1 2" key="1">
    <citation type="journal article" date="2015" name="Proc. Natl. Acad. Sci. U.S.A.">
        <title>The resurrection genome of Boea hygrometrica: A blueprint for survival of dehydration.</title>
        <authorList>
            <person name="Xiao L."/>
            <person name="Yang G."/>
            <person name="Zhang L."/>
            <person name="Yang X."/>
            <person name="Zhao S."/>
            <person name="Ji Z."/>
            <person name="Zhou Q."/>
            <person name="Hu M."/>
            <person name="Wang Y."/>
            <person name="Chen M."/>
            <person name="Xu Y."/>
            <person name="Jin H."/>
            <person name="Xiao X."/>
            <person name="Hu G."/>
            <person name="Bao F."/>
            <person name="Hu Y."/>
            <person name="Wan P."/>
            <person name="Li L."/>
            <person name="Deng X."/>
            <person name="Kuang T."/>
            <person name="Xiang C."/>
            <person name="Zhu J.K."/>
            <person name="Oliver M.J."/>
            <person name="He Y."/>
        </authorList>
    </citation>
    <scope>NUCLEOTIDE SEQUENCE [LARGE SCALE GENOMIC DNA]</scope>
    <source>
        <strain evidence="2">cv. XS01</strain>
    </source>
</reference>
<dbReference type="AlphaFoldDB" id="A0A2Z7CT36"/>
<dbReference type="Proteomes" id="UP000250235">
    <property type="component" value="Unassembled WGS sequence"/>
</dbReference>
<proteinExistence type="predicted"/>
<evidence type="ECO:0000313" key="2">
    <source>
        <dbReference type="Proteomes" id="UP000250235"/>
    </source>
</evidence>
<organism evidence="1 2">
    <name type="scientific">Dorcoceras hygrometricum</name>
    <dbReference type="NCBI Taxonomy" id="472368"/>
    <lineage>
        <taxon>Eukaryota</taxon>
        <taxon>Viridiplantae</taxon>
        <taxon>Streptophyta</taxon>
        <taxon>Embryophyta</taxon>
        <taxon>Tracheophyta</taxon>
        <taxon>Spermatophyta</taxon>
        <taxon>Magnoliopsida</taxon>
        <taxon>eudicotyledons</taxon>
        <taxon>Gunneridae</taxon>
        <taxon>Pentapetalae</taxon>
        <taxon>asterids</taxon>
        <taxon>lamiids</taxon>
        <taxon>Lamiales</taxon>
        <taxon>Gesneriaceae</taxon>
        <taxon>Didymocarpoideae</taxon>
        <taxon>Trichosporeae</taxon>
        <taxon>Loxocarpinae</taxon>
        <taxon>Dorcoceras</taxon>
    </lineage>
</organism>
<evidence type="ECO:0000313" key="1">
    <source>
        <dbReference type="EMBL" id="KZV47834.1"/>
    </source>
</evidence>
<dbReference type="EMBL" id="KQ994578">
    <property type="protein sequence ID" value="KZV47834.1"/>
    <property type="molecule type" value="Genomic_DNA"/>
</dbReference>
<protein>
    <submittedName>
        <fullName evidence="1">Uncharacterized protein</fullName>
    </submittedName>
</protein>
<keyword evidence="2" id="KW-1185">Reference proteome</keyword>
<gene>
    <name evidence="1" type="ORF">F511_40057</name>
</gene>
<name>A0A2Z7CT36_9LAMI</name>